<dbReference type="Proteomes" id="UP000196778">
    <property type="component" value="Unassembled WGS sequence"/>
</dbReference>
<dbReference type="CDD" id="cd05243">
    <property type="entry name" value="SDR_a5"/>
    <property type="match status" value="1"/>
</dbReference>
<dbReference type="PANTHER" id="PTHR15020:SF50">
    <property type="entry name" value="UPF0659 PROTEIN YMR090W"/>
    <property type="match status" value="1"/>
</dbReference>
<feature type="region of interest" description="Disordered" evidence="1">
    <location>
        <begin position="215"/>
        <end position="239"/>
    </location>
</feature>
<name>A0A1R4JXU3_9MICO</name>
<dbReference type="InterPro" id="IPR016040">
    <property type="entry name" value="NAD(P)-bd_dom"/>
</dbReference>
<dbReference type="AlphaFoldDB" id="A0A1R4JXU3"/>
<dbReference type="RefSeq" id="WP_087137752.1">
    <property type="nucleotide sequence ID" value="NZ_FUKR01000056.1"/>
</dbReference>
<dbReference type="InterPro" id="IPR036291">
    <property type="entry name" value="NAD(P)-bd_dom_sf"/>
</dbReference>
<gene>
    <name evidence="3" type="ORF">FM119_10185</name>
</gene>
<dbReference type="Pfam" id="PF13460">
    <property type="entry name" value="NAD_binding_10"/>
    <property type="match status" value="1"/>
</dbReference>
<evidence type="ECO:0000313" key="4">
    <source>
        <dbReference type="Proteomes" id="UP000196778"/>
    </source>
</evidence>
<dbReference type="Gene3D" id="3.40.50.720">
    <property type="entry name" value="NAD(P)-binding Rossmann-like Domain"/>
    <property type="match status" value="1"/>
</dbReference>
<feature type="domain" description="NAD(P)-binding" evidence="2">
    <location>
        <begin position="8"/>
        <end position="193"/>
    </location>
</feature>
<dbReference type="OrthoDB" id="4248066at2"/>
<organism evidence="3 4">
    <name type="scientific">Mycetocola reblochoni REB411</name>
    <dbReference type="NCBI Taxonomy" id="1255698"/>
    <lineage>
        <taxon>Bacteria</taxon>
        <taxon>Bacillati</taxon>
        <taxon>Actinomycetota</taxon>
        <taxon>Actinomycetes</taxon>
        <taxon>Micrococcales</taxon>
        <taxon>Microbacteriaceae</taxon>
        <taxon>Mycetocola</taxon>
    </lineage>
</organism>
<sequence length="239" mass="24408">MSTIVIAGGHGHIGLLLARQLRDAGDEPVALIRNPDHAEEVTAAGAEPFILDLENIEAHELAAAISGADAVVFAAGAGPNSGPERKLTVDRDGAILLAAAAQLAGVDRFVMISAMAADDYDADSDDVFQIYLKAKADADRALRNSDLDWTIIRPGGLTDDEPTGRVTIAESTGRGTIPRADVAALVVASLAEPETTAAQFEAISGDTPIAEALAALAPADEPREGTASDPGAQAPAAEG</sequence>
<proteinExistence type="predicted"/>
<evidence type="ECO:0000256" key="1">
    <source>
        <dbReference type="SAM" id="MobiDB-lite"/>
    </source>
</evidence>
<protein>
    <submittedName>
        <fullName evidence="3">Oxidoreductase ylbE</fullName>
    </submittedName>
</protein>
<dbReference type="SUPFAM" id="SSF51735">
    <property type="entry name" value="NAD(P)-binding Rossmann-fold domains"/>
    <property type="match status" value="1"/>
</dbReference>
<evidence type="ECO:0000259" key="2">
    <source>
        <dbReference type="Pfam" id="PF13460"/>
    </source>
</evidence>
<keyword evidence="4" id="KW-1185">Reference proteome</keyword>
<evidence type="ECO:0000313" key="3">
    <source>
        <dbReference type="EMBL" id="SJN36910.1"/>
    </source>
</evidence>
<dbReference type="PANTHER" id="PTHR15020">
    <property type="entry name" value="FLAVIN REDUCTASE-RELATED"/>
    <property type="match status" value="1"/>
</dbReference>
<dbReference type="EMBL" id="FUKR01000056">
    <property type="protein sequence ID" value="SJN36910.1"/>
    <property type="molecule type" value="Genomic_DNA"/>
</dbReference>
<accession>A0A1R4JXU3</accession>
<reference evidence="4" key="1">
    <citation type="submission" date="2017-02" db="EMBL/GenBank/DDBJ databases">
        <authorList>
            <person name="Dridi B."/>
        </authorList>
    </citation>
    <scope>NUCLEOTIDE SEQUENCE [LARGE SCALE GENOMIC DNA]</scope>
    <source>
        <strain evidence="4">EB411</strain>
    </source>
</reference>